<dbReference type="EMBL" id="SCKG01000024">
    <property type="protein sequence ID" value="TDG96312.1"/>
    <property type="molecule type" value="Genomic_DNA"/>
</dbReference>
<feature type="compositionally biased region" description="Basic and acidic residues" evidence="1">
    <location>
        <begin position="9"/>
        <end position="25"/>
    </location>
</feature>
<sequence length="91" mass="10868">MRPIYVEVARGEEEKERERESRSLQESETFLLSSRSRDPDTWGQRRLNGFLLKRLPRTRTHADADERARANYENLVEQLTPRREAARKELI</sequence>
<keyword evidence="3" id="KW-1185">Reference proteome</keyword>
<evidence type="ECO:0000313" key="3">
    <source>
        <dbReference type="Proteomes" id="UP000295070"/>
    </source>
</evidence>
<name>A0A484C2U5_PERFV</name>
<protein>
    <submittedName>
        <fullName evidence="2">Uncharacterized protein</fullName>
    </submittedName>
</protein>
<feature type="region of interest" description="Disordered" evidence="1">
    <location>
        <begin position="1"/>
        <end position="40"/>
    </location>
</feature>
<organism evidence="2 3">
    <name type="scientific">Perca flavescens</name>
    <name type="common">American yellow perch</name>
    <name type="synonym">Morone flavescens</name>
    <dbReference type="NCBI Taxonomy" id="8167"/>
    <lineage>
        <taxon>Eukaryota</taxon>
        <taxon>Metazoa</taxon>
        <taxon>Chordata</taxon>
        <taxon>Craniata</taxon>
        <taxon>Vertebrata</taxon>
        <taxon>Euteleostomi</taxon>
        <taxon>Actinopterygii</taxon>
        <taxon>Neopterygii</taxon>
        <taxon>Teleostei</taxon>
        <taxon>Neoteleostei</taxon>
        <taxon>Acanthomorphata</taxon>
        <taxon>Eupercaria</taxon>
        <taxon>Perciformes</taxon>
        <taxon>Percoidei</taxon>
        <taxon>Percidae</taxon>
        <taxon>Percinae</taxon>
        <taxon>Perca</taxon>
    </lineage>
</organism>
<gene>
    <name evidence="2" type="ORF">EPR50_G00238770</name>
</gene>
<evidence type="ECO:0000313" key="2">
    <source>
        <dbReference type="EMBL" id="TDG96312.1"/>
    </source>
</evidence>
<reference evidence="2 3" key="1">
    <citation type="submission" date="2019-01" db="EMBL/GenBank/DDBJ databases">
        <title>A chromosome-scale genome assembly of the yellow perch, Perca flavescens.</title>
        <authorList>
            <person name="Feron R."/>
            <person name="Morvezen R."/>
            <person name="Bestin A."/>
            <person name="Haffray P."/>
            <person name="Klopp C."/>
            <person name="Zahm M."/>
            <person name="Cabau C."/>
            <person name="Roques C."/>
            <person name="Donnadieu C."/>
            <person name="Bouchez O."/>
            <person name="Christie M."/>
            <person name="Larson W."/>
            <person name="Guiguen Y."/>
        </authorList>
    </citation>
    <scope>NUCLEOTIDE SEQUENCE [LARGE SCALE GENOMIC DNA]</scope>
    <source>
        <strain evidence="2">YP-PL-M2</strain>
        <tissue evidence="2">Blood</tissue>
    </source>
</reference>
<dbReference type="Proteomes" id="UP000295070">
    <property type="component" value="Chromosome 24"/>
</dbReference>
<evidence type="ECO:0000256" key="1">
    <source>
        <dbReference type="SAM" id="MobiDB-lite"/>
    </source>
</evidence>
<comment type="caution">
    <text evidence="2">The sequence shown here is derived from an EMBL/GenBank/DDBJ whole genome shotgun (WGS) entry which is preliminary data.</text>
</comment>
<dbReference type="AlphaFoldDB" id="A0A484C2U5"/>
<accession>A0A484C2U5</accession>
<proteinExistence type="predicted"/>